<proteinExistence type="inferred from homology"/>
<dbReference type="Gene3D" id="3.40.50.720">
    <property type="entry name" value="NAD(P)-binding Rossmann-like Domain"/>
    <property type="match status" value="1"/>
</dbReference>
<dbReference type="GO" id="GO:0051301">
    <property type="term" value="P:cell division"/>
    <property type="evidence" value="ECO:0007669"/>
    <property type="project" value="UniProtKB-KW"/>
</dbReference>
<evidence type="ECO:0000259" key="3">
    <source>
        <dbReference type="Pfam" id="PF08338"/>
    </source>
</evidence>
<dbReference type="InterPro" id="IPR036291">
    <property type="entry name" value="NAD(P)-bd_dom_sf"/>
</dbReference>
<dbReference type="Proteomes" id="UP000029226">
    <property type="component" value="Unassembled WGS sequence"/>
</dbReference>
<evidence type="ECO:0000259" key="2">
    <source>
        <dbReference type="Pfam" id="PF01370"/>
    </source>
</evidence>
<name>A0A090QXP9_NONUL</name>
<dbReference type="PANTHER" id="PTHR11092">
    <property type="entry name" value="SUGAR NUCLEOTIDE EPIMERASE RELATED"/>
    <property type="match status" value="1"/>
</dbReference>
<accession>A0A090QXP9</accession>
<comment type="caution">
    <text evidence="4">The sequence shown here is derived from an EMBL/GenBank/DDBJ whole genome shotgun (WGS) entry which is preliminary data.</text>
</comment>
<dbReference type="NCBIfam" id="TIGR01777">
    <property type="entry name" value="yfcH"/>
    <property type="match status" value="1"/>
</dbReference>
<comment type="similarity">
    <text evidence="1">Belongs to the NAD(P)-dependent epimerase/dehydratase family. SDR39U1 subfamily.</text>
</comment>
<keyword evidence="4" id="KW-0132">Cell division</keyword>
<dbReference type="AlphaFoldDB" id="A0A090QXP9"/>
<dbReference type="CDD" id="cd05242">
    <property type="entry name" value="SDR_a8"/>
    <property type="match status" value="1"/>
</dbReference>
<feature type="domain" description="NAD-dependent epimerase/dehydratase" evidence="2">
    <location>
        <begin position="21"/>
        <end position="236"/>
    </location>
</feature>
<dbReference type="EMBL" id="BBMM01000004">
    <property type="protein sequence ID" value="GAL00222.1"/>
    <property type="molecule type" value="Genomic_DNA"/>
</dbReference>
<reference evidence="4 5" key="1">
    <citation type="journal article" date="2014" name="Genome Announc.">
        <title>Draft Genome Sequences of Marine Flavobacterium Nonlabens Strains NR17, NR24, NR27, NR32, NR33, and Ara13.</title>
        <authorList>
            <person name="Nakanishi M."/>
            <person name="Meirelles P."/>
            <person name="Suzuki R."/>
            <person name="Takatani N."/>
            <person name="Mino S."/>
            <person name="Suda W."/>
            <person name="Oshima K."/>
            <person name="Hattori M."/>
            <person name="Ohkuma M."/>
            <person name="Hosokawa M."/>
            <person name="Miyashita K."/>
            <person name="Thompson F.L."/>
            <person name="Niwa A."/>
            <person name="Sawabe T."/>
            <person name="Sawabe T."/>
        </authorList>
    </citation>
    <scope>NUCLEOTIDE SEQUENCE [LARGE SCALE GENOMIC DNA]</scope>
    <source>
        <strain evidence="5">JCM19314</strain>
    </source>
</reference>
<evidence type="ECO:0000313" key="4">
    <source>
        <dbReference type="EMBL" id="GAL00222.1"/>
    </source>
</evidence>
<dbReference type="InterPro" id="IPR013549">
    <property type="entry name" value="DUF1731"/>
</dbReference>
<dbReference type="Pfam" id="PF01370">
    <property type="entry name" value="Epimerase"/>
    <property type="match status" value="1"/>
</dbReference>
<dbReference type="InterPro" id="IPR001509">
    <property type="entry name" value="Epimerase_deHydtase"/>
</dbReference>
<keyword evidence="4" id="KW-0131">Cell cycle</keyword>
<dbReference type="InterPro" id="IPR010099">
    <property type="entry name" value="SDR39U1"/>
</dbReference>
<dbReference type="PANTHER" id="PTHR11092:SF0">
    <property type="entry name" value="EPIMERASE FAMILY PROTEIN SDR39U1"/>
    <property type="match status" value="1"/>
</dbReference>
<feature type="domain" description="DUF1731" evidence="3">
    <location>
        <begin position="264"/>
        <end position="312"/>
    </location>
</feature>
<dbReference type="Pfam" id="PF08338">
    <property type="entry name" value="DUF1731"/>
    <property type="match status" value="1"/>
</dbReference>
<protein>
    <submittedName>
        <fullName evidence="4">Cell division inhibitor</fullName>
    </submittedName>
</protein>
<gene>
    <name evidence="4" type="ORF">JCM19314_476</name>
</gene>
<organism evidence="4 5">
    <name type="scientific">Nonlabens ulvanivorans</name>
    <name type="common">Persicivirga ulvanivorans</name>
    <dbReference type="NCBI Taxonomy" id="906888"/>
    <lineage>
        <taxon>Bacteria</taxon>
        <taxon>Pseudomonadati</taxon>
        <taxon>Bacteroidota</taxon>
        <taxon>Flavobacteriia</taxon>
        <taxon>Flavobacteriales</taxon>
        <taxon>Flavobacteriaceae</taxon>
        <taxon>Nonlabens</taxon>
    </lineage>
</organism>
<dbReference type="SUPFAM" id="SSF51735">
    <property type="entry name" value="NAD(P)-binding Rossmann-fold domains"/>
    <property type="match status" value="1"/>
</dbReference>
<evidence type="ECO:0000313" key="5">
    <source>
        <dbReference type="Proteomes" id="UP000029226"/>
    </source>
</evidence>
<evidence type="ECO:0000256" key="1">
    <source>
        <dbReference type="ARBA" id="ARBA00009353"/>
    </source>
</evidence>
<sequence length="313" mass="34989">MGLVSQFSTHPFYFNDLIMKIIIAGGTGFLGISLSQYFENRGDEVITLSRKRDPQTTYWNGKDLGEWTAHLENADILINLAGKSVDCRYTNANKKVILSSRIDSTRVLNLAMTNAINKPKVFLNASTATIYIHSETQMNTEENGIIGDDFSMGIGKAWEKEFFSTTIEGVRKVALRTSIVLGNDGGALPKMKAITRVGMGGKNGRGNQFVSWIHINDFCRSIDFLIQSDLEGVVNITAPKPETNTDFMRQLRKSMNIPFGISQPIWLLELGTSIIRTETELLLKSRNVYPQRLIDAGFQFNYDNIGLCLKDLS</sequence>